<organism evidence="1 2">
    <name type="scientific">Schistosoma japonicum</name>
    <name type="common">Blood fluke</name>
    <dbReference type="NCBI Taxonomy" id="6182"/>
    <lineage>
        <taxon>Eukaryota</taxon>
        <taxon>Metazoa</taxon>
        <taxon>Spiralia</taxon>
        <taxon>Lophotrochozoa</taxon>
        <taxon>Platyhelminthes</taxon>
        <taxon>Trematoda</taxon>
        <taxon>Digenea</taxon>
        <taxon>Strigeidida</taxon>
        <taxon>Schistosomatoidea</taxon>
        <taxon>Schistosomatidae</taxon>
        <taxon>Schistosoma</taxon>
    </lineage>
</organism>
<keyword evidence="2" id="KW-1185">Reference proteome</keyword>
<proteinExistence type="predicted"/>
<evidence type="ECO:0000313" key="1">
    <source>
        <dbReference type="EMBL" id="TNN17558.1"/>
    </source>
</evidence>
<dbReference type="Proteomes" id="UP000311919">
    <property type="component" value="Unassembled WGS sequence"/>
</dbReference>
<comment type="caution">
    <text evidence="1">The sequence shown here is derived from an EMBL/GenBank/DDBJ whole genome shotgun (WGS) entry which is preliminary data.</text>
</comment>
<evidence type="ECO:0000313" key="2">
    <source>
        <dbReference type="Proteomes" id="UP000311919"/>
    </source>
</evidence>
<reference evidence="1 2" key="1">
    <citation type="submission" date="2019-03" db="EMBL/GenBank/DDBJ databases">
        <title>An improved genome assembly of the fluke Schistosoma japonicum.</title>
        <authorList>
            <person name="Hu W."/>
            <person name="Luo F."/>
            <person name="Yin M."/>
            <person name="Mo X."/>
            <person name="Sun C."/>
            <person name="Wu Q."/>
            <person name="Zhu B."/>
            <person name="Xiang M."/>
            <person name="Wang J."/>
            <person name="Wang Y."/>
            <person name="Zhang T."/>
            <person name="Xu B."/>
            <person name="Zheng H."/>
            <person name="Feng Z."/>
        </authorList>
    </citation>
    <scope>NUCLEOTIDE SEQUENCE [LARGE SCALE GENOMIC DNA]</scope>
    <source>
        <strain evidence="1">HuSjv2</strain>
        <tissue evidence="1">Worms</tissue>
    </source>
</reference>
<dbReference type="AlphaFoldDB" id="A0A4Z2DMD5"/>
<accession>A0A4Z2DMD5</accession>
<protein>
    <submittedName>
        <fullName evidence="1">Uncharacterized protein</fullName>
    </submittedName>
</protein>
<sequence length="60" mass="7152">MGKLPLTAGKDCLGWISMEDTEKWTISWRYSRHRIRRRTITIARHIVVKLDHCQHGNIEH</sequence>
<name>A0A4Z2DMD5_SCHJA</name>
<dbReference type="EMBL" id="SKCS01000090">
    <property type="protein sequence ID" value="TNN17558.1"/>
    <property type="molecule type" value="Genomic_DNA"/>
</dbReference>
<gene>
    <name evidence="1" type="ORF">EWB00_010990</name>
</gene>